<accession>A0ABT2M2W4</accession>
<evidence type="ECO:0000313" key="2">
    <source>
        <dbReference type="Proteomes" id="UP001431199"/>
    </source>
</evidence>
<evidence type="ECO:0008006" key="3">
    <source>
        <dbReference type="Google" id="ProtNLM"/>
    </source>
</evidence>
<sequence length="298" mass="35249">MKKILTIMTISIIVLVGCDTSENITTKKEKIKTSTDYYKDEIKKLTDKDIYKMIVEDYDNDGEKEAFILANKEEKKENKFELWFLSGKNSQKLSDEFVATEDTTIELFIKNKNYIIFNVAQLRQNDSMYTEIYKVKENKAVKVFEQNKINLFLENEELYAYDYSYSVLQPEFNEWMSLSQQKYHIKWNGKKEMCQDYDVKTLSEEKFSKISKADDVKNLIKKQIKKRYGKKTTNIEYKYFEREDKSVDINIIVTTKDGSKYKHYVSTSVINNTLGTNIIMSEGNKEKYLFKSLNELTN</sequence>
<comment type="caution">
    <text evidence="1">The sequence shown here is derived from an EMBL/GenBank/DDBJ whole genome shotgun (WGS) entry which is preliminary data.</text>
</comment>
<proteinExistence type="predicted"/>
<gene>
    <name evidence="1" type="ORF">N5B56_12370</name>
</gene>
<dbReference type="RefSeq" id="WP_260979097.1">
    <property type="nucleotide sequence ID" value="NZ_JAODBU010000013.1"/>
</dbReference>
<evidence type="ECO:0000313" key="1">
    <source>
        <dbReference type="EMBL" id="MCT7399864.1"/>
    </source>
</evidence>
<dbReference type="PROSITE" id="PS51257">
    <property type="entry name" value="PROKAR_LIPOPROTEIN"/>
    <property type="match status" value="1"/>
</dbReference>
<protein>
    <recommendedName>
        <fullName evidence="3">Lipoprotein</fullName>
    </recommendedName>
</protein>
<dbReference type="Proteomes" id="UP001431199">
    <property type="component" value="Unassembled WGS sequence"/>
</dbReference>
<reference evidence="1" key="1">
    <citation type="submission" date="2022-09" db="EMBL/GenBank/DDBJ databases">
        <title>Eubacterium sp. LFL-14 isolated from human feces.</title>
        <authorList>
            <person name="Liu F."/>
        </authorList>
    </citation>
    <scope>NUCLEOTIDE SEQUENCE</scope>
    <source>
        <strain evidence="1">LFL-14</strain>
    </source>
</reference>
<organism evidence="1 2">
    <name type="scientific">Eubacterium album</name>
    <dbReference type="NCBI Taxonomy" id="2978477"/>
    <lineage>
        <taxon>Bacteria</taxon>
        <taxon>Bacillati</taxon>
        <taxon>Bacillota</taxon>
        <taxon>Clostridia</taxon>
        <taxon>Eubacteriales</taxon>
        <taxon>Eubacteriaceae</taxon>
        <taxon>Eubacterium</taxon>
    </lineage>
</organism>
<dbReference type="EMBL" id="JAODBU010000013">
    <property type="protein sequence ID" value="MCT7399864.1"/>
    <property type="molecule type" value="Genomic_DNA"/>
</dbReference>
<name>A0ABT2M2W4_9FIRM</name>
<keyword evidence="2" id="KW-1185">Reference proteome</keyword>